<protein>
    <submittedName>
        <fullName evidence="1">Uncharacterized protein</fullName>
    </submittedName>
</protein>
<evidence type="ECO:0000313" key="1">
    <source>
        <dbReference type="EMBL" id="QIN54493.1"/>
    </source>
</evidence>
<proteinExistence type="predicted"/>
<name>A0A6G8MY60_9VIRU</name>
<sequence>MKPEFSGMFNSSCRGVSVDVLKSWMQKAIRRGDEEGAVYAGLCLFAFHVEEGLVLSGKKKVEKWSGRSVFSNLLNRLVVIAGEDIGIGALGPCL</sequence>
<gene>
    <name evidence="1" type="primary">ck368</name>
</gene>
<reference evidence="1" key="1">
    <citation type="submission" date="2019-12" db="EMBL/GenBank/DDBJ databases">
        <title>The DNA Methylation Landscape of Giant Viruses.</title>
        <authorList>
            <person name="Jeudy S."/>
            <person name="Rigou S."/>
            <person name="Alempic J.-M."/>
            <person name="Claverie J.-M."/>
            <person name="Abergel C."/>
            <person name="Legendre M."/>
        </authorList>
    </citation>
    <scope>NUCLEOTIDE SEQUENCE</scope>
    <source>
        <strain evidence="1">P4</strain>
    </source>
</reference>
<organism evidence="1 2">
    <name type="scientific">Cedratvirus kamchatka</name>
    <dbReference type="NCBI Taxonomy" id="2716914"/>
    <lineage>
        <taxon>Viruses</taxon>
        <taxon>Pithoviruses</taxon>
        <taxon>Orthocedratvirinae</taxon>
        <taxon>Alphacedratvirus</taxon>
        <taxon>Alphacedratvirus rossiense</taxon>
    </lineage>
</organism>
<evidence type="ECO:0000313" key="2">
    <source>
        <dbReference type="Proteomes" id="UP001224087"/>
    </source>
</evidence>
<accession>A0A6G8MY60</accession>
<keyword evidence="2" id="KW-1185">Reference proteome</keyword>
<dbReference type="EMBL" id="MN873693">
    <property type="protein sequence ID" value="QIN54493.1"/>
    <property type="molecule type" value="Genomic_DNA"/>
</dbReference>
<dbReference type="Proteomes" id="UP001224087">
    <property type="component" value="Segment"/>
</dbReference>